<gene>
    <name evidence="1" type="ORF">L1987_34233</name>
</gene>
<accession>A0ACB9HTN0</accession>
<name>A0ACB9HTN0_9ASTR</name>
<sequence>MPEPVRHSSYTPQSQFKTPNNRPNRLKAASKVQQTGADLGFPLMLKPNHVLKFMRFKDSLPQWIHPYVSKIKYERPDGNCGFRGIAMALGRDQNEWAWVRRKMLTEMDNNISYWRPNFEPRDAWIL</sequence>
<dbReference type="Proteomes" id="UP001056120">
    <property type="component" value="Linkage Group LG11"/>
</dbReference>
<reference evidence="2" key="1">
    <citation type="journal article" date="2022" name="Mol. Ecol. Resour.">
        <title>The genomes of chicory, endive, great burdock and yacon provide insights into Asteraceae palaeo-polyploidization history and plant inulin production.</title>
        <authorList>
            <person name="Fan W."/>
            <person name="Wang S."/>
            <person name="Wang H."/>
            <person name="Wang A."/>
            <person name="Jiang F."/>
            <person name="Liu H."/>
            <person name="Zhao H."/>
            <person name="Xu D."/>
            <person name="Zhang Y."/>
        </authorList>
    </citation>
    <scope>NUCLEOTIDE SEQUENCE [LARGE SCALE GENOMIC DNA]</scope>
    <source>
        <strain evidence="2">cv. Yunnan</strain>
    </source>
</reference>
<reference evidence="1 2" key="2">
    <citation type="journal article" date="2022" name="Mol. Ecol. Resour.">
        <title>The genomes of chicory, endive, great burdock and yacon provide insights into Asteraceae paleo-polyploidization history and plant inulin production.</title>
        <authorList>
            <person name="Fan W."/>
            <person name="Wang S."/>
            <person name="Wang H."/>
            <person name="Wang A."/>
            <person name="Jiang F."/>
            <person name="Liu H."/>
            <person name="Zhao H."/>
            <person name="Xu D."/>
            <person name="Zhang Y."/>
        </authorList>
    </citation>
    <scope>NUCLEOTIDE SEQUENCE [LARGE SCALE GENOMIC DNA]</scope>
    <source>
        <strain evidence="2">cv. Yunnan</strain>
        <tissue evidence="1">Leaves</tissue>
    </source>
</reference>
<evidence type="ECO:0000313" key="1">
    <source>
        <dbReference type="EMBL" id="KAI3798947.1"/>
    </source>
</evidence>
<dbReference type="EMBL" id="CM042028">
    <property type="protein sequence ID" value="KAI3798947.1"/>
    <property type="molecule type" value="Genomic_DNA"/>
</dbReference>
<organism evidence="1 2">
    <name type="scientific">Smallanthus sonchifolius</name>
    <dbReference type="NCBI Taxonomy" id="185202"/>
    <lineage>
        <taxon>Eukaryota</taxon>
        <taxon>Viridiplantae</taxon>
        <taxon>Streptophyta</taxon>
        <taxon>Embryophyta</taxon>
        <taxon>Tracheophyta</taxon>
        <taxon>Spermatophyta</taxon>
        <taxon>Magnoliopsida</taxon>
        <taxon>eudicotyledons</taxon>
        <taxon>Gunneridae</taxon>
        <taxon>Pentapetalae</taxon>
        <taxon>asterids</taxon>
        <taxon>campanulids</taxon>
        <taxon>Asterales</taxon>
        <taxon>Asteraceae</taxon>
        <taxon>Asteroideae</taxon>
        <taxon>Heliantheae alliance</taxon>
        <taxon>Millerieae</taxon>
        <taxon>Smallanthus</taxon>
    </lineage>
</organism>
<keyword evidence="2" id="KW-1185">Reference proteome</keyword>
<proteinExistence type="predicted"/>
<protein>
    <submittedName>
        <fullName evidence="1">Uncharacterized protein</fullName>
    </submittedName>
</protein>
<evidence type="ECO:0000313" key="2">
    <source>
        <dbReference type="Proteomes" id="UP001056120"/>
    </source>
</evidence>
<comment type="caution">
    <text evidence="1">The sequence shown here is derived from an EMBL/GenBank/DDBJ whole genome shotgun (WGS) entry which is preliminary data.</text>
</comment>